<feature type="region of interest" description="Disordered" evidence="1">
    <location>
        <begin position="1"/>
        <end position="22"/>
    </location>
</feature>
<organism evidence="2">
    <name type="scientific">Brassica cretica</name>
    <name type="common">Mustard</name>
    <dbReference type="NCBI Taxonomy" id="69181"/>
    <lineage>
        <taxon>Eukaryota</taxon>
        <taxon>Viridiplantae</taxon>
        <taxon>Streptophyta</taxon>
        <taxon>Embryophyta</taxon>
        <taxon>Tracheophyta</taxon>
        <taxon>Spermatophyta</taxon>
        <taxon>Magnoliopsida</taxon>
        <taxon>eudicotyledons</taxon>
        <taxon>Gunneridae</taxon>
        <taxon>Pentapetalae</taxon>
        <taxon>rosids</taxon>
        <taxon>malvids</taxon>
        <taxon>Brassicales</taxon>
        <taxon>Brassicaceae</taxon>
        <taxon>Brassiceae</taxon>
        <taxon>Brassica</taxon>
    </lineage>
</organism>
<dbReference type="AlphaFoldDB" id="A0A8S9GLC5"/>
<protein>
    <submittedName>
        <fullName evidence="2">Uncharacterized protein</fullName>
    </submittedName>
</protein>
<reference evidence="2" key="1">
    <citation type="submission" date="2019-12" db="EMBL/GenBank/DDBJ databases">
        <title>Genome sequencing and annotation of Brassica cretica.</title>
        <authorList>
            <person name="Studholme D.J."/>
            <person name="Sarris P.F."/>
        </authorList>
    </citation>
    <scope>NUCLEOTIDE SEQUENCE</scope>
    <source>
        <strain evidence="2">PFS-102/07</strain>
        <tissue evidence="2">Leaf</tissue>
    </source>
</reference>
<accession>A0A8S9GLC5</accession>
<feature type="compositionally biased region" description="Basic and acidic residues" evidence="1">
    <location>
        <begin position="1"/>
        <end position="18"/>
    </location>
</feature>
<name>A0A8S9GLC5_BRACR</name>
<comment type="caution">
    <text evidence="2">The sequence shown here is derived from an EMBL/GenBank/DDBJ whole genome shotgun (WGS) entry which is preliminary data.</text>
</comment>
<gene>
    <name evidence="2" type="ORF">F2Q70_00020316</name>
</gene>
<dbReference type="EMBL" id="QGKY02001925">
    <property type="protein sequence ID" value="KAF2545774.1"/>
    <property type="molecule type" value="Genomic_DNA"/>
</dbReference>
<proteinExistence type="predicted"/>
<evidence type="ECO:0000256" key="1">
    <source>
        <dbReference type="SAM" id="MobiDB-lite"/>
    </source>
</evidence>
<evidence type="ECO:0000313" key="2">
    <source>
        <dbReference type="EMBL" id="KAF2545774.1"/>
    </source>
</evidence>
<sequence length="198" mass="21533">MDISYDHVGRPSGRDNYGRTRGPHSVVKGLSFLGLADQQDDDLNGIDCRKEPSETTKQRREPIPIIGLTTGMGHIDVLVRGWKERSHGTLVCLIESGGDLEFELKRIHETTEQVERLEEPPLLSCLIHKLKRSPAENPRRPETLAVELSLSEPSLSLFSLSSPAPCSGGGGGCAVWCGGDQISFPSSLLFSDPDSDLG</sequence>